<dbReference type="Pfam" id="PF04976">
    <property type="entry name" value="DmsC"/>
    <property type="match status" value="1"/>
</dbReference>
<accession>A0A2X1PLJ6</accession>
<evidence type="ECO:0000313" key="1">
    <source>
        <dbReference type="EMBL" id="SPX42451.1"/>
    </source>
</evidence>
<organism evidence="1 2">
    <name type="scientific">Haemophilus influenzae</name>
    <dbReference type="NCBI Taxonomy" id="727"/>
    <lineage>
        <taxon>Bacteria</taxon>
        <taxon>Pseudomonadati</taxon>
        <taxon>Pseudomonadota</taxon>
        <taxon>Gammaproteobacteria</taxon>
        <taxon>Pasteurellales</taxon>
        <taxon>Pasteurellaceae</taxon>
        <taxon>Haemophilus</taxon>
    </lineage>
</organism>
<dbReference type="AlphaFoldDB" id="A0A2X1PLJ6"/>
<dbReference type="EMBL" id="UASK01000006">
    <property type="protein sequence ID" value="SPX42451.1"/>
    <property type="molecule type" value="Genomic_DNA"/>
</dbReference>
<name>A0A2X1PLJ6_HAEIF</name>
<dbReference type="GO" id="GO:0019645">
    <property type="term" value="P:anaerobic electron transport chain"/>
    <property type="evidence" value="ECO:0007669"/>
    <property type="project" value="InterPro"/>
</dbReference>
<protein>
    <submittedName>
        <fullName evidence="1">Oxidoreductase, membrane subunit</fullName>
    </submittedName>
</protein>
<dbReference type="InterPro" id="IPR007059">
    <property type="entry name" value="DmsC"/>
</dbReference>
<gene>
    <name evidence="1" type="ORF">NCTC11872_02083</name>
</gene>
<proteinExistence type="predicted"/>
<sequence length="56" mass="6012">MTVTRLCLLSIVAFLLFQVKNIGLLGISVLLTLVAEGIGRILFYGLHMTYGMAIGG</sequence>
<evidence type="ECO:0000313" key="2">
    <source>
        <dbReference type="Proteomes" id="UP000249936"/>
    </source>
</evidence>
<dbReference type="Proteomes" id="UP000249936">
    <property type="component" value="Unassembled WGS sequence"/>
</dbReference>
<dbReference type="GO" id="GO:0016020">
    <property type="term" value="C:membrane"/>
    <property type="evidence" value="ECO:0007669"/>
    <property type="project" value="InterPro"/>
</dbReference>
<reference evidence="1 2" key="1">
    <citation type="submission" date="2018-06" db="EMBL/GenBank/DDBJ databases">
        <authorList>
            <consortium name="Pathogen Informatics"/>
            <person name="Doyle S."/>
        </authorList>
    </citation>
    <scope>NUCLEOTIDE SEQUENCE [LARGE SCALE GENOMIC DNA]</scope>
    <source>
        <strain evidence="1 2">NCTC11872</strain>
    </source>
</reference>